<dbReference type="GO" id="GO:0006231">
    <property type="term" value="P:dTMP biosynthetic process"/>
    <property type="evidence" value="ECO:0007669"/>
    <property type="project" value="UniProtKB-UniRule"/>
</dbReference>
<dbReference type="PRINTS" id="PR00108">
    <property type="entry name" value="THYMDSNTHASE"/>
</dbReference>
<evidence type="ECO:0000256" key="3">
    <source>
        <dbReference type="ARBA" id="ARBA00022679"/>
    </source>
</evidence>
<dbReference type="AlphaFoldDB" id="A0A1F7I298"/>
<comment type="catalytic activity">
    <reaction evidence="4">
        <text>dUMP + (6R)-5,10-methylene-5,6,7,8-tetrahydrofolate = 7,8-dihydrofolate + dTMP</text>
        <dbReference type="Rhea" id="RHEA:12104"/>
        <dbReference type="ChEBI" id="CHEBI:15636"/>
        <dbReference type="ChEBI" id="CHEBI:57451"/>
        <dbReference type="ChEBI" id="CHEBI:63528"/>
        <dbReference type="ChEBI" id="CHEBI:246422"/>
        <dbReference type="EC" id="2.1.1.45"/>
    </reaction>
</comment>
<comment type="similarity">
    <text evidence="4">Belongs to the thymidylate synthase family. Bacterial-type ThyA subfamily.</text>
</comment>
<name>A0A1F7I298_9BACT</name>
<dbReference type="GO" id="GO:0004799">
    <property type="term" value="F:thymidylate synthase activity"/>
    <property type="evidence" value="ECO:0007669"/>
    <property type="project" value="UniProtKB-UniRule"/>
</dbReference>
<dbReference type="HAMAP" id="MF_00008">
    <property type="entry name" value="Thymidy_synth_bact"/>
    <property type="match status" value="1"/>
</dbReference>
<dbReference type="GO" id="GO:0005829">
    <property type="term" value="C:cytosol"/>
    <property type="evidence" value="ECO:0007669"/>
    <property type="project" value="TreeGrafter"/>
</dbReference>
<feature type="binding site" description="in other chain" evidence="4">
    <location>
        <begin position="244"/>
        <end position="246"/>
    </location>
    <ligand>
        <name>dUMP</name>
        <dbReference type="ChEBI" id="CHEBI:246422"/>
        <note>ligand shared between dimeric partners</note>
    </ligand>
</feature>
<evidence type="ECO:0000256" key="2">
    <source>
        <dbReference type="ARBA" id="ARBA00022603"/>
    </source>
</evidence>
<comment type="subunit">
    <text evidence="4">Homodimer.</text>
</comment>
<dbReference type="GO" id="GO:0006235">
    <property type="term" value="P:dTTP biosynthetic process"/>
    <property type="evidence" value="ECO:0007669"/>
    <property type="project" value="UniProtKB-UniRule"/>
</dbReference>
<dbReference type="EC" id="2.1.1.45" evidence="1 4"/>
<feature type="binding site" evidence="4">
    <location>
        <position position="206"/>
    </location>
    <ligand>
        <name>(6R)-5,10-methylene-5,6,7,8-tetrahydrofolate</name>
        <dbReference type="ChEBI" id="CHEBI:15636"/>
    </ligand>
</feature>
<evidence type="ECO:0000313" key="7">
    <source>
        <dbReference type="Proteomes" id="UP000176803"/>
    </source>
</evidence>
<feature type="domain" description="Thymidylate synthase/dCMP hydroxymethylase" evidence="5">
    <location>
        <begin position="11"/>
        <end position="301"/>
    </location>
</feature>
<dbReference type="UniPathway" id="UPA00575"/>
<dbReference type="Gene3D" id="3.30.572.10">
    <property type="entry name" value="Thymidylate synthase/dCMP hydroxymethylase domain"/>
    <property type="match status" value="1"/>
</dbReference>
<comment type="caution">
    <text evidence="6">The sequence shown here is derived from an EMBL/GenBank/DDBJ whole genome shotgun (WGS) entry which is preliminary data.</text>
</comment>
<feature type="binding site" description="in other chain" evidence="4">
    <location>
        <position position="214"/>
    </location>
    <ligand>
        <name>dUMP</name>
        <dbReference type="ChEBI" id="CHEBI:246422"/>
        <note>ligand shared between dimeric partners</note>
    </ligand>
</feature>
<dbReference type="SUPFAM" id="SSF55831">
    <property type="entry name" value="Thymidylate synthase/dCMP hydroxymethylase"/>
    <property type="match status" value="1"/>
</dbReference>
<feature type="active site" description="Nucleophile" evidence="4">
    <location>
        <position position="183"/>
    </location>
</feature>
<feature type="binding site" description="in other chain" evidence="4">
    <location>
        <begin position="203"/>
        <end position="206"/>
    </location>
    <ligand>
        <name>dUMP</name>
        <dbReference type="ChEBI" id="CHEBI:246422"/>
        <note>ligand shared between dimeric partners</note>
    </ligand>
</feature>
<dbReference type="InterPro" id="IPR023451">
    <property type="entry name" value="Thymidate_synth/dCMP_Mease_dom"/>
</dbReference>
<dbReference type="GO" id="GO:0032259">
    <property type="term" value="P:methylation"/>
    <property type="evidence" value="ECO:0007669"/>
    <property type="project" value="UniProtKB-KW"/>
</dbReference>
<comment type="caution">
    <text evidence="4">Lacks conserved residue(s) required for the propagation of feature annotation.</text>
</comment>
<evidence type="ECO:0000256" key="1">
    <source>
        <dbReference type="ARBA" id="ARBA00011947"/>
    </source>
</evidence>
<comment type="pathway">
    <text evidence="4">Pyrimidine metabolism; dTTP biosynthesis.</text>
</comment>
<dbReference type="NCBIfam" id="TIGR03284">
    <property type="entry name" value="thym_sym"/>
    <property type="match status" value="1"/>
</dbReference>
<accession>A0A1F7I298</accession>
<dbReference type="PANTHER" id="PTHR11548">
    <property type="entry name" value="THYMIDYLATE SYNTHASE 1"/>
    <property type="match status" value="1"/>
</dbReference>
<evidence type="ECO:0000313" key="6">
    <source>
        <dbReference type="EMBL" id="OGK37488.1"/>
    </source>
</evidence>
<reference evidence="6 7" key="1">
    <citation type="journal article" date="2016" name="Nat. Commun.">
        <title>Thousands of microbial genomes shed light on interconnected biogeochemical processes in an aquifer system.</title>
        <authorList>
            <person name="Anantharaman K."/>
            <person name="Brown C.T."/>
            <person name="Hug L.A."/>
            <person name="Sharon I."/>
            <person name="Castelle C.J."/>
            <person name="Probst A.J."/>
            <person name="Thomas B.C."/>
            <person name="Singh A."/>
            <person name="Wilkins M.J."/>
            <person name="Karaoz U."/>
            <person name="Brodie E.L."/>
            <person name="Williams K.H."/>
            <person name="Hubbard S.S."/>
            <person name="Banfield J.F."/>
        </authorList>
    </citation>
    <scope>NUCLEOTIDE SEQUENCE [LARGE SCALE GENOMIC DNA]</scope>
</reference>
<gene>
    <name evidence="4" type="primary">thyA</name>
    <name evidence="6" type="ORF">A3F03_02755</name>
</gene>
<dbReference type="PANTHER" id="PTHR11548:SF1">
    <property type="entry name" value="THYMIDYLATE SYNTHASE 1"/>
    <property type="match status" value="1"/>
</dbReference>
<sequence length="305" mass="35436">MDNGFKKSVFNNPGVTIKSVFGRQIRFDLSKGFPLLTTKKVFLRGILHELIWFLRGDSNIKYLVDNDVHIWDEWGYKGYKVAQMKNEKLKIKNDKKILLKEEYIQKIKNDKKFAEKFGELGPVYGVQWRRWPASDGRKIDQVKWAIEKIKKTPQRRHIVISAWNPEFVYEMAGKGKSVALPPCHTLFQFNVIGGKLSCQLYQRSADLFLGVPFNIASYALFTMIFAHLTGYPPGEFIHTFGDAHIYSNHFDQVKEQLKRKPRPFPTMKINPKLKDIDSIKFEDFTLENYDPWPPIKGEVTVVGGF</sequence>
<evidence type="ECO:0000259" key="5">
    <source>
        <dbReference type="Pfam" id="PF00303"/>
    </source>
</evidence>
<organism evidence="6 7">
    <name type="scientific">Candidatus Roizmanbacteria bacterium RIFCSPHIGHO2_12_FULL_41_11</name>
    <dbReference type="NCBI Taxonomy" id="1802052"/>
    <lineage>
        <taxon>Bacteria</taxon>
        <taxon>Candidatus Roizmaniibacteriota</taxon>
    </lineage>
</organism>
<comment type="function">
    <text evidence="4">Catalyzes the reductive methylation of 2'-deoxyuridine-5'-monophosphate (dUMP) to 2'-deoxythymidine-5'-monophosphate (dTMP) while utilizing 5,10-methylenetetrahydrofolate (mTHF) as the methyl donor and reductant in the reaction, yielding dihydrofolate (DHF) as a by-product. This enzymatic reaction provides an intracellular de novo source of dTMP, an essential precursor for DNA biosynthesis.</text>
</comment>
<evidence type="ECO:0000256" key="4">
    <source>
        <dbReference type="HAMAP-Rule" id="MF_00008"/>
    </source>
</evidence>
<dbReference type="InterPro" id="IPR000398">
    <property type="entry name" value="Thymidylate_synthase"/>
</dbReference>
<proteinExistence type="inferred from homology"/>
<keyword evidence="4" id="KW-0545">Nucleotide biosynthesis</keyword>
<dbReference type="InterPro" id="IPR036926">
    <property type="entry name" value="Thymidate_synth/dCMP_Mease_sf"/>
</dbReference>
<keyword evidence="4" id="KW-0963">Cytoplasm</keyword>
<dbReference type="InterPro" id="IPR045097">
    <property type="entry name" value="Thymidate_synth/dCMP_Mease"/>
</dbReference>
<protein>
    <recommendedName>
        <fullName evidence="1 4">Thymidylate synthase</fullName>
        <shortName evidence="4">TS</shortName>
        <shortName evidence="4">TSase</shortName>
        <ecNumber evidence="1 4">2.1.1.45</ecNumber>
    </recommendedName>
</protein>
<dbReference type="NCBIfam" id="NF002496">
    <property type="entry name" value="PRK01827.1-2"/>
    <property type="match status" value="1"/>
</dbReference>
<dbReference type="Pfam" id="PF00303">
    <property type="entry name" value="Thymidylat_synt"/>
    <property type="match status" value="1"/>
</dbReference>
<comment type="subcellular location">
    <subcellularLocation>
        <location evidence="4">Cytoplasm</location>
    </subcellularLocation>
</comment>
<dbReference type="EMBL" id="MGAC01000040">
    <property type="protein sequence ID" value="OGK37488.1"/>
    <property type="molecule type" value="Genomic_DNA"/>
</dbReference>
<keyword evidence="3 4" id="KW-0808">Transferase</keyword>
<keyword evidence="2 4" id="KW-0489">Methyltransferase</keyword>
<dbReference type="CDD" id="cd00351">
    <property type="entry name" value="TS_Pyrimidine_HMase"/>
    <property type="match status" value="1"/>
</dbReference>
<dbReference type="Proteomes" id="UP000176803">
    <property type="component" value="Unassembled WGS sequence"/>
</dbReference>